<sequence>MTHLRQHIEELDVDRWAPITKRAATAAVDAAQRHGKASPAEVAAAAAMSESELIEHRNREGPAPQHLSPVMRLVEADHRRAVAEHQTRQAQQLQRDAEAAAQIARSEAAESARAAAEAREQARRADTAAASKAAQHAAELRSAQQTLDELRAELEQVRADAATEQTTAAEQLRAANERAEERAAERREERAAAQQALEEVRAELERVRADAGAEVAAAQEQARAAQERAEQRSAERAAERGAAHQALEELRGELEEVRARSAAEVAAVQGRADGEVATVRAALARARAEADDAVTALHAAQAEAAQARAEAEQARLAGAGAPDLLSVPIPAPEVRAHTGPIEDALSAVAALDQVLEAGMISDGQPVDGEAVRALVATVQRQAADLSEQLHALSARYSDGWQAHAAHTYVGAATQAYGGLLARIASATQRLGQQDPTGDAVAEVVTAMLDAHPWRR</sequence>
<feature type="compositionally biased region" description="Low complexity" evidence="1">
    <location>
        <begin position="161"/>
        <end position="174"/>
    </location>
</feature>
<organism evidence="2 3">
    <name type="scientific">Mycobacterium nebraskense</name>
    <dbReference type="NCBI Taxonomy" id="244292"/>
    <lineage>
        <taxon>Bacteria</taxon>
        <taxon>Bacillati</taxon>
        <taxon>Actinomycetota</taxon>
        <taxon>Actinomycetes</taxon>
        <taxon>Mycobacteriales</taxon>
        <taxon>Mycobacteriaceae</taxon>
        <taxon>Mycobacterium</taxon>
    </lineage>
</organism>
<dbReference type="EMBL" id="LQPH01000125">
    <property type="protein sequence ID" value="ORW21884.1"/>
    <property type="molecule type" value="Genomic_DNA"/>
</dbReference>
<evidence type="ECO:0000313" key="3">
    <source>
        <dbReference type="Proteomes" id="UP000193781"/>
    </source>
</evidence>
<dbReference type="Proteomes" id="UP000193781">
    <property type="component" value="Unassembled WGS sequence"/>
</dbReference>
<proteinExistence type="predicted"/>
<keyword evidence="3" id="KW-1185">Reference proteome</keyword>
<dbReference type="GeneID" id="29696848"/>
<evidence type="ECO:0000256" key="1">
    <source>
        <dbReference type="SAM" id="MobiDB-lite"/>
    </source>
</evidence>
<name>A0A1X1ZES4_9MYCO</name>
<reference evidence="2 3" key="1">
    <citation type="submission" date="2016-01" db="EMBL/GenBank/DDBJ databases">
        <title>The new phylogeny of the genus Mycobacterium.</title>
        <authorList>
            <person name="Tarcisio F."/>
            <person name="Conor M."/>
            <person name="Antonella G."/>
            <person name="Elisabetta G."/>
            <person name="Giulia F.S."/>
            <person name="Sara T."/>
            <person name="Anna F."/>
            <person name="Clotilde B."/>
            <person name="Roberto B."/>
            <person name="Veronica D.S."/>
            <person name="Fabio R."/>
            <person name="Monica P."/>
            <person name="Olivier J."/>
            <person name="Enrico T."/>
            <person name="Nicola S."/>
        </authorList>
    </citation>
    <scope>NUCLEOTIDE SEQUENCE [LARGE SCALE GENOMIC DNA]</scope>
    <source>
        <strain evidence="2 3">DSM 44803</strain>
    </source>
</reference>
<dbReference type="OrthoDB" id="4707312at2"/>
<protein>
    <submittedName>
        <fullName evidence="2">Uncharacterized protein</fullName>
    </submittedName>
</protein>
<feature type="region of interest" description="Disordered" evidence="1">
    <location>
        <begin position="161"/>
        <end position="191"/>
    </location>
</feature>
<comment type="caution">
    <text evidence="2">The sequence shown here is derived from an EMBL/GenBank/DDBJ whole genome shotgun (WGS) entry which is preliminary data.</text>
</comment>
<feature type="region of interest" description="Disordered" evidence="1">
    <location>
        <begin position="117"/>
        <end position="142"/>
    </location>
</feature>
<feature type="compositionally biased region" description="Basic and acidic residues" evidence="1">
    <location>
        <begin position="175"/>
        <end position="191"/>
    </location>
</feature>
<accession>A0A1X1ZES4</accession>
<dbReference type="AlphaFoldDB" id="A0A1X1ZES4"/>
<feature type="compositionally biased region" description="Basic and acidic residues" evidence="1">
    <location>
        <begin position="117"/>
        <end position="126"/>
    </location>
</feature>
<evidence type="ECO:0000313" key="2">
    <source>
        <dbReference type="EMBL" id="ORW21884.1"/>
    </source>
</evidence>
<feature type="compositionally biased region" description="Low complexity" evidence="1">
    <location>
        <begin position="127"/>
        <end position="137"/>
    </location>
</feature>
<dbReference type="RefSeq" id="WP_023363493.1">
    <property type="nucleotide sequence ID" value="NZ_JACKSS010000170.1"/>
</dbReference>
<gene>
    <name evidence="2" type="ORF">AWC17_05925</name>
</gene>